<reference evidence="2 3" key="1">
    <citation type="submission" date="2016-08" db="EMBL/GenBank/DDBJ databases">
        <title>Genome of Bacillus solimangrovi GH2-4.</title>
        <authorList>
            <person name="Lim S."/>
            <person name="Kim B.-C."/>
        </authorList>
    </citation>
    <scope>NUCLEOTIDE SEQUENCE [LARGE SCALE GENOMIC DNA]</scope>
    <source>
        <strain evidence="2 3">GH2-4</strain>
    </source>
</reference>
<gene>
    <name evidence="2" type="ORF">BFG57_14955</name>
</gene>
<sequence length="70" mass="8133">MKKIVLLILIGLAIVSIVAFFVGNYQVAFGIGFVLLCGLLGIGNFYQFETRDYLHREYDHKRYVERFKSK</sequence>
<proteinExistence type="predicted"/>
<keyword evidence="1" id="KW-0812">Transmembrane</keyword>
<keyword evidence="1" id="KW-0472">Membrane</keyword>
<dbReference type="RefSeq" id="WP_069717363.1">
    <property type="nucleotide sequence ID" value="NZ_MJEH01000024.1"/>
</dbReference>
<evidence type="ECO:0000313" key="3">
    <source>
        <dbReference type="Proteomes" id="UP000095209"/>
    </source>
</evidence>
<dbReference type="AlphaFoldDB" id="A0A1E5LES4"/>
<dbReference type="Proteomes" id="UP000095209">
    <property type="component" value="Unassembled WGS sequence"/>
</dbReference>
<protein>
    <submittedName>
        <fullName evidence="2">Uncharacterized protein</fullName>
    </submittedName>
</protein>
<name>A0A1E5LES4_9BACI</name>
<organism evidence="2 3">
    <name type="scientific">Bacillus solimangrovi</name>
    <dbReference type="NCBI Taxonomy" id="1305675"/>
    <lineage>
        <taxon>Bacteria</taxon>
        <taxon>Bacillati</taxon>
        <taxon>Bacillota</taxon>
        <taxon>Bacilli</taxon>
        <taxon>Bacillales</taxon>
        <taxon>Bacillaceae</taxon>
        <taxon>Bacillus</taxon>
    </lineage>
</organism>
<keyword evidence="3" id="KW-1185">Reference proteome</keyword>
<accession>A0A1E5LES4</accession>
<keyword evidence="1" id="KW-1133">Transmembrane helix</keyword>
<comment type="caution">
    <text evidence="2">The sequence shown here is derived from an EMBL/GenBank/DDBJ whole genome shotgun (WGS) entry which is preliminary data.</text>
</comment>
<evidence type="ECO:0000256" key="1">
    <source>
        <dbReference type="SAM" id="Phobius"/>
    </source>
</evidence>
<evidence type="ECO:0000313" key="2">
    <source>
        <dbReference type="EMBL" id="OEH92580.1"/>
    </source>
</evidence>
<feature type="transmembrane region" description="Helical" evidence="1">
    <location>
        <begin position="29"/>
        <end position="46"/>
    </location>
</feature>
<dbReference type="EMBL" id="MJEH01000024">
    <property type="protein sequence ID" value="OEH92580.1"/>
    <property type="molecule type" value="Genomic_DNA"/>
</dbReference>